<evidence type="ECO:0000256" key="4">
    <source>
        <dbReference type="ARBA" id="ARBA00022777"/>
    </source>
</evidence>
<dbReference type="Proteomes" id="UP000326903">
    <property type="component" value="Unassembled WGS sequence"/>
</dbReference>
<evidence type="ECO:0000256" key="5">
    <source>
        <dbReference type="ARBA" id="ARBA00022840"/>
    </source>
</evidence>
<dbReference type="InterPro" id="IPR017583">
    <property type="entry name" value="Tagatose/fructose_Pkinase"/>
</dbReference>
<dbReference type="PANTHER" id="PTHR46566:SF2">
    <property type="entry name" value="ATP-DEPENDENT 6-PHOSPHOFRUCTOKINASE ISOZYME 2"/>
    <property type="match status" value="1"/>
</dbReference>
<dbReference type="SUPFAM" id="SSF53613">
    <property type="entry name" value="Ribokinase-like"/>
    <property type="match status" value="1"/>
</dbReference>
<evidence type="ECO:0000256" key="2">
    <source>
        <dbReference type="ARBA" id="ARBA00022679"/>
    </source>
</evidence>
<dbReference type="InterPro" id="IPR011611">
    <property type="entry name" value="PfkB_dom"/>
</dbReference>
<organism evidence="8 9">
    <name type="scientific">Ginsengibacter hankyongi</name>
    <dbReference type="NCBI Taxonomy" id="2607284"/>
    <lineage>
        <taxon>Bacteria</taxon>
        <taxon>Pseudomonadati</taxon>
        <taxon>Bacteroidota</taxon>
        <taxon>Chitinophagia</taxon>
        <taxon>Chitinophagales</taxon>
        <taxon>Chitinophagaceae</taxon>
        <taxon>Ginsengibacter</taxon>
    </lineage>
</organism>
<evidence type="ECO:0000256" key="6">
    <source>
        <dbReference type="PIRNR" id="PIRNR000535"/>
    </source>
</evidence>
<dbReference type="PANTHER" id="PTHR46566">
    <property type="entry name" value="1-PHOSPHOFRUCTOKINASE-RELATED"/>
    <property type="match status" value="1"/>
</dbReference>
<sequence length="310" mass="33093">MSKIITITFSPCIDKSTSVPSLIPEKKLQCSAPKLEPGGGGINVARALRKLGEDAIAIFPSGGYTGKFFNHLMELENINCKIIEIKNETRENIIVLDQSINAQYRLGMPGSELAEHEWKACLQAVEEINNIEFIIASGSLPPGVPVNIYAMLAEIAKNKNAKLIVDTSGEALKEAVQKGLFLLKPNIGELAYLAGKDKLLPGEIAIVAKKIIEKGQCEAIVISMGMEGATIITKDTVDIITAPKVTRKSTVGAGDSMVAGIVFFLSTGKSLLEAAKFGVACGTAATMNPGTELCKRDDAFRLYNSMCTAS</sequence>
<keyword evidence="2 6" id="KW-0808">Transferase</keyword>
<evidence type="ECO:0000259" key="7">
    <source>
        <dbReference type="Pfam" id="PF00294"/>
    </source>
</evidence>
<dbReference type="AlphaFoldDB" id="A0A5J5IMJ3"/>
<feature type="domain" description="Carbohydrate kinase PfkB" evidence="7">
    <location>
        <begin position="23"/>
        <end position="294"/>
    </location>
</feature>
<keyword evidence="9" id="KW-1185">Reference proteome</keyword>
<comment type="caution">
    <text evidence="8">The sequence shown here is derived from an EMBL/GenBank/DDBJ whole genome shotgun (WGS) entry which is preliminary data.</text>
</comment>
<evidence type="ECO:0000313" key="8">
    <source>
        <dbReference type="EMBL" id="KAA9041104.1"/>
    </source>
</evidence>
<gene>
    <name evidence="8" type="ORF">FW778_03420</name>
</gene>
<reference evidence="8 9" key="1">
    <citation type="submission" date="2019-09" db="EMBL/GenBank/DDBJ databases">
        <title>Draft genome sequence of Ginsengibacter sp. BR5-29.</title>
        <authorList>
            <person name="Im W.-T."/>
        </authorList>
    </citation>
    <scope>NUCLEOTIDE SEQUENCE [LARGE SCALE GENOMIC DNA]</scope>
    <source>
        <strain evidence="8 9">BR5-29</strain>
    </source>
</reference>
<dbReference type="GO" id="GO:0005524">
    <property type="term" value="F:ATP binding"/>
    <property type="evidence" value="ECO:0007669"/>
    <property type="project" value="UniProtKB-KW"/>
</dbReference>
<dbReference type="Pfam" id="PF00294">
    <property type="entry name" value="PfkB"/>
    <property type="match status" value="1"/>
</dbReference>
<dbReference type="FunFam" id="3.40.1190.20:FF:000001">
    <property type="entry name" value="Phosphofructokinase"/>
    <property type="match status" value="1"/>
</dbReference>
<comment type="similarity">
    <text evidence="1">Belongs to the carbohydrate kinase PfkB family.</text>
</comment>
<evidence type="ECO:0000313" key="9">
    <source>
        <dbReference type="Proteomes" id="UP000326903"/>
    </source>
</evidence>
<keyword evidence="4 8" id="KW-0418">Kinase</keyword>
<keyword evidence="5" id="KW-0067">ATP-binding</keyword>
<dbReference type="RefSeq" id="WP_150413193.1">
    <property type="nucleotide sequence ID" value="NZ_VYQF01000001.1"/>
</dbReference>
<protein>
    <submittedName>
        <fullName evidence="8">1-phosphofructokinase family hexose kinase</fullName>
    </submittedName>
</protein>
<dbReference type="PROSITE" id="PS00583">
    <property type="entry name" value="PFKB_KINASES_1"/>
    <property type="match status" value="1"/>
</dbReference>
<keyword evidence="3" id="KW-0547">Nucleotide-binding</keyword>
<proteinExistence type="inferred from homology"/>
<dbReference type="InterPro" id="IPR002173">
    <property type="entry name" value="Carboh/pur_kinase_PfkB_CS"/>
</dbReference>
<dbReference type="GO" id="GO:0003872">
    <property type="term" value="F:6-phosphofructokinase activity"/>
    <property type="evidence" value="ECO:0007669"/>
    <property type="project" value="TreeGrafter"/>
</dbReference>
<dbReference type="GO" id="GO:0005829">
    <property type="term" value="C:cytosol"/>
    <property type="evidence" value="ECO:0007669"/>
    <property type="project" value="TreeGrafter"/>
</dbReference>
<dbReference type="InterPro" id="IPR029056">
    <property type="entry name" value="Ribokinase-like"/>
</dbReference>
<dbReference type="PROSITE" id="PS00584">
    <property type="entry name" value="PFKB_KINASES_2"/>
    <property type="match status" value="1"/>
</dbReference>
<dbReference type="PIRSF" id="PIRSF000535">
    <property type="entry name" value="1PFK/6PFK/LacC"/>
    <property type="match status" value="1"/>
</dbReference>
<dbReference type="Gene3D" id="3.40.1190.20">
    <property type="match status" value="1"/>
</dbReference>
<accession>A0A5J5IMJ3</accession>
<evidence type="ECO:0000256" key="1">
    <source>
        <dbReference type="ARBA" id="ARBA00010688"/>
    </source>
</evidence>
<dbReference type="EMBL" id="VYQF01000001">
    <property type="protein sequence ID" value="KAA9041104.1"/>
    <property type="molecule type" value="Genomic_DNA"/>
</dbReference>
<name>A0A5J5IMJ3_9BACT</name>
<dbReference type="CDD" id="cd01164">
    <property type="entry name" value="FruK_PfkB_like"/>
    <property type="match status" value="1"/>
</dbReference>
<evidence type="ECO:0000256" key="3">
    <source>
        <dbReference type="ARBA" id="ARBA00022741"/>
    </source>
</evidence>
<dbReference type="NCBIfam" id="TIGR03168">
    <property type="entry name" value="1-PFK"/>
    <property type="match status" value="1"/>
</dbReference>